<name>A0ABY5J4Y1_9BACT</name>
<dbReference type="PROSITE" id="PS00631">
    <property type="entry name" value="CYTOSOL_AP"/>
    <property type="match status" value="1"/>
</dbReference>
<evidence type="ECO:0000256" key="5">
    <source>
        <dbReference type="ARBA" id="ARBA00033172"/>
    </source>
</evidence>
<protein>
    <recommendedName>
        <fullName evidence="7">Probable cytosol aminopeptidase</fullName>
    </recommendedName>
    <alternativeName>
        <fullName evidence="8">Leucine aminopeptidase</fullName>
    </alternativeName>
    <alternativeName>
        <fullName evidence="5">Leucyl aminopeptidase</fullName>
    </alternativeName>
</protein>
<evidence type="ECO:0000256" key="4">
    <source>
        <dbReference type="ARBA" id="ARBA00022801"/>
    </source>
</evidence>
<dbReference type="RefSeq" id="WP_129723150.1">
    <property type="nucleotide sequence ID" value="NZ_CP101808.1"/>
</dbReference>
<evidence type="ECO:0000256" key="7">
    <source>
        <dbReference type="ARBA" id="ARBA00050021"/>
    </source>
</evidence>
<dbReference type="EMBL" id="CP101808">
    <property type="protein sequence ID" value="UUD36758.1"/>
    <property type="molecule type" value="Genomic_DNA"/>
</dbReference>
<evidence type="ECO:0000259" key="9">
    <source>
        <dbReference type="PROSITE" id="PS00631"/>
    </source>
</evidence>
<dbReference type="SUPFAM" id="SSF53187">
    <property type="entry name" value="Zn-dependent exopeptidases"/>
    <property type="match status" value="1"/>
</dbReference>
<keyword evidence="2" id="KW-0031">Aminopeptidase</keyword>
<dbReference type="PANTHER" id="PTHR11963">
    <property type="entry name" value="LEUCINE AMINOPEPTIDASE-RELATED"/>
    <property type="match status" value="1"/>
</dbReference>
<evidence type="ECO:0000256" key="1">
    <source>
        <dbReference type="ARBA" id="ARBA00009528"/>
    </source>
</evidence>
<sequence>MNKPNNKRSKNVLLKGTFNKKEKENLVAEFGVITEFLDNNEAFVFLGEEDKFDLSKLKSVVEKIIAGSKRDYQISLDTFVTNKLGLDEVTITFADVIKYSVEKIWNKKTKKDEKERKFELFTVNKIDEAKWNKAAILASTIKMTRDLQIMAPNELNSEEMAKRVEANAKPFLNDKFSIKVLNKKEIEKEKMGLLLSVNRGSVYEPRVVVLEYKGNPSSKEKTVYVGKGITFDSGGYSLKPSRFMIGMKFDMSGAAIVAASLISIAQLNPKSNVAAVLCITDNRVNGDASLPDSVWTSMNGKSVEVNNTDAEGRLVMADGITYAVRNLKATRVVDVATLTGAILSALGTTYTGVWATSEKAWNDMSKAAQNAQELIWRMPLNEEFAKNIKKSEVADLKNTDFSGNGGSCSAAMFLKEFTEDVEYIHCDIAGTAEQNGVPTGVLIKTLTELAL</sequence>
<evidence type="ECO:0000256" key="2">
    <source>
        <dbReference type="ARBA" id="ARBA00022438"/>
    </source>
</evidence>
<evidence type="ECO:0000313" key="11">
    <source>
        <dbReference type="Proteomes" id="UP001059576"/>
    </source>
</evidence>
<dbReference type="PANTHER" id="PTHR11963:SF23">
    <property type="entry name" value="CYTOSOL AMINOPEPTIDASE"/>
    <property type="match status" value="1"/>
</dbReference>
<dbReference type="InterPro" id="IPR000819">
    <property type="entry name" value="Peptidase_M17_C"/>
</dbReference>
<feature type="domain" description="Cytosol aminopeptidase" evidence="9">
    <location>
        <begin position="307"/>
        <end position="314"/>
    </location>
</feature>
<evidence type="ECO:0000256" key="3">
    <source>
        <dbReference type="ARBA" id="ARBA00022670"/>
    </source>
</evidence>
<gene>
    <name evidence="10" type="ORF">NPA09_02555</name>
</gene>
<dbReference type="InterPro" id="IPR011356">
    <property type="entry name" value="Leucine_aapep/pepB"/>
</dbReference>
<dbReference type="Proteomes" id="UP001059576">
    <property type="component" value="Chromosome"/>
</dbReference>
<dbReference type="PRINTS" id="PR00481">
    <property type="entry name" value="LAMNOPPTDASE"/>
</dbReference>
<dbReference type="CDD" id="cd00433">
    <property type="entry name" value="Peptidase_M17"/>
    <property type="match status" value="1"/>
</dbReference>
<evidence type="ECO:0000256" key="8">
    <source>
        <dbReference type="ARBA" id="ARBA00050061"/>
    </source>
</evidence>
<proteinExistence type="inferred from homology"/>
<keyword evidence="3" id="KW-0645">Protease</keyword>
<organism evidence="10 11">
    <name type="scientific">Mycoplasmopsis equigenitalium</name>
    <dbReference type="NCBI Taxonomy" id="114883"/>
    <lineage>
        <taxon>Bacteria</taxon>
        <taxon>Bacillati</taxon>
        <taxon>Mycoplasmatota</taxon>
        <taxon>Mycoplasmoidales</taxon>
        <taxon>Metamycoplasmataceae</taxon>
        <taxon>Mycoplasmopsis</taxon>
    </lineage>
</organism>
<keyword evidence="11" id="KW-1185">Reference proteome</keyword>
<accession>A0ABY5J4Y1</accession>
<keyword evidence="4" id="KW-0378">Hydrolase</keyword>
<evidence type="ECO:0000313" key="10">
    <source>
        <dbReference type="EMBL" id="UUD36758.1"/>
    </source>
</evidence>
<dbReference type="Pfam" id="PF00883">
    <property type="entry name" value="Peptidase_M17"/>
    <property type="match status" value="1"/>
</dbReference>
<evidence type="ECO:0000256" key="6">
    <source>
        <dbReference type="ARBA" id="ARBA00049972"/>
    </source>
</evidence>
<comment type="function">
    <text evidence="6">Presumably involved in the processing and regular turnover of intracellular proteins. Catalyzes the removal of unsubstituted N-terminal amino acids from various peptides.</text>
</comment>
<reference evidence="10" key="1">
    <citation type="submission" date="2022-07" db="EMBL/GenBank/DDBJ databases">
        <title>Complete genome of Mycoplasma equigenitalium type strain T37.</title>
        <authorList>
            <person name="Spergser J."/>
        </authorList>
    </citation>
    <scope>NUCLEOTIDE SEQUENCE</scope>
    <source>
        <strain evidence="10">T37</strain>
    </source>
</reference>
<dbReference type="Gene3D" id="3.40.630.10">
    <property type="entry name" value="Zn peptidases"/>
    <property type="match status" value="1"/>
</dbReference>
<comment type="similarity">
    <text evidence="1">Belongs to the peptidase M17 family.</text>
</comment>